<dbReference type="InterPro" id="IPR003677">
    <property type="entry name" value="ANIS5_cation-bd"/>
</dbReference>
<evidence type="ECO:0000259" key="1">
    <source>
        <dbReference type="Pfam" id="PF02520"/>
    </source>
</evidence>
<proteinExistence type="predicted"/>
<reference evidence="2 3" key="1">
    <citation type="submission" date="2014-11" db="EMBL/GenBank/DDBJ databases">
        <title>Genetic blueprint of the zoonotic pathogen Toxocara canis.</title>
        <authorList>
            <person name="Zhu X.-Q."/>
            <person name="Korhonen P.K."/>
            <person name="Cai H."/>
            <person name="Young N.D."/>
            <person name="Nejsum P."/>
            <person name="von Samson-Himmelstjerna G."/>
            <person name="Boag P.R."/>
            <person name="Tan P."/>
            <person name="Li Q."/>
            <person name="Min J."/>
            <person name="Yang Y."/>
            <person name="Wang X."/>
            <person name="Fang X."/>
            <person name="Hall R.S."/>
            <person name="Hofmann A."/>
            <person name="Sternberg P.W."/>
            <person name="Jex A.R."/>
            <person name="Gasser R.B."/>
        </authorList>
    </citation>
    <scope>NUCLEOTIDE SEQUENCE [LARGE SCALE GENOMIC DNA]</scope>
    <source>
        <strain evidence="2">PN_DK_2014</strain>
    </source>
</reference>
<feature type="domain" description="SXP/RAL-2 family protein Ani s 5-like cation-binding" evidence="1">
    <location>
        <begin position="20"/>
        <end position="111"/>
    </location>
</feature>
<dbReference type="EMBL" id="JPKZ01002335">
    <property type="protein sequence ID" value="KHN77317.1"/>
    <property type="molecule type" value="Genomic_DNA"/>
</dbReference>
<dbReference type="Proteomes" id="UP000031036">
    <property type="component" value="Unassembled WGS sequence"/>
</dbReference>
<accession>A0A0B2V784</accession>
<evidence type="ECO:0000313" key="3">
    <source>
        <dbReference type="Proteomes" id="UP000031036"/>
    </source>
</evidence>
<name>A0A0B2V784_TOXCA</name>
<gene>
    <name evidence="2" type="ORF">Tcan_04567</name>
</gene>
<dbReference type="AlphaFoldDB" id="A0A0B2V784"/>
<organism evidence="2 3">
    <name type="scientific">Toxocara canis</name>
    <name type="common">Canine roundworm</name>
    <dbReference type="NCBI Taxonomy" id="6265"/>
    <lineage>
        <taxon>Eukaryota</taxon>
        <taxon>Metazoa</taxon>
        <taxon>Ecdysozoa</taxon>
        <taxon>Nematoda</taxon>
        <taxon>Chromadorea</taxon>
        <taxon>Rhabditida</taxon>
        <taxon>Spirurina</taxon>
        <taxon>Ascaridomorpha</taxon>
        <taxon>Ascaridoidea</taxon>
        <taxon>Toxocaridae</taxon>
        <taxon>Toxocara</taxon>
    </lineage>
</organism>
<keyword evidence="3" id="KW-1185">Reference proteome</keyword>
<comment type="caution">
    <text evidence="2">The sequence shown here is derived from an EMBL/GenBank/DDBJ whole genome shotgun (WGS) entry which is preliminary data.</text>
</comment>
<dbReference type="Pfam" id="PF02520">
    <property type="entry name" value="ANIS5_cation-bd"/>
    <property type="match status" value="1"/>
</dbReference>
<sequence>MGDANEFSMTPQFLRVSSPEGRKMFFEILDDPKLSKSKLEEEIYAWAAGQGGKVLSEMTKEKRKLDEFNDALSNLISNSLLSDEAKAVLQEMIAIPLDKELTLKQESHQMKIALHRLRSLPVYREIVDFMANSKDKLIQQGKDADLLSILQCSTLNILEPSEDDL</sequence>
<evidence type="ECO:0000313" key="2">
    <source>
        <dbReference type="EMBL" id="KHN77317.1"/>
    </source>
</evidence>
<protein>
    <recommendedName>
        <fullName evidence="1">SXP/RAL-2 family protein Ani s 5-like cation-binding domain-containing protein</fullName>
    </recommendedName>
</protein>